<evidence type="ECO:0000313" key="2">
    <source>
        <dbReference type="Proteomes" id="UP000199435"/>
    </source>
</evidence>
<evidence type="ECO:0000313" key="1">
    <source>
        <dbReference type="EMBL" id="SCB37835.1"/>
    </source>
</evidence>
<dbReference type="RefSeq" id="WP_092852592.1">
    <property type="nucleotide sequence ID" value="NZ_FMAH01000027.1"/>
</dbReference>
<dbReference type="OrthoDB" id="9799384at2"/>
<organism evidence="1 2">
    <name type="scientific">Rhizobium miluonense</name>
    <dbReference type="NCBI Taxonomy" id="411945"/>
    <lineage>
        <taxon>Bacteria</taxon>
        <taxon>Pseudomonadati</taxon>
        <taxon>Pseudomonadota</taxon>
        <taxon>Alphaproteobacteria</taxon>
        <taxon>Hyphomicrobiales</taxon>
        <taxon>Rhizobiaceae</taxon>
        <taxon>Rhizobium/Agrobacterium group</taxon>
        <taxon>Rhizobium</taxon>
    </lineage>
</organism>
<sequence>MAIPHKLESDAFEAIHSVVESMWGGNYREETMRTFDDNCLCDRFGKKLDPLYSEQCVPHDNTNTISAIGSGSLG</sequence>
<keyword evidence="2" id="KW-1185">Reference proteome</keyword>
<dbReference type="AlphaFoldDB" id="A0A1C3WD71"/>
<dbReference type="Proteomes" id="UP000199435">
    <property type="component" value="Unassembled WGS sequence"/>
</dbReference>
<proteinExistence type="predicted"/>
<dbReference type="EMBL" id="FMAH01000027">
    <property type="protein sequence ID" value="SCB37835.1"/>
    <property type="molecule type" value="Genomic_DNA"/>
</dbReference>
<gene>
    <name evidence="1" type="ORF">GA0061102_102711</name>
</gene>
<name>A0A1C3WD71_9HYPH</name>
<reference evidence="2" key="1">
    <citation type="submission" date="2016-08" db="EMBL/GenBank/DDBJ databases">
        <authorList>
            <person name="Varghese N."/>
            <person name="Submissions Spin"/>
        </authorList>
    </citation>
    <scope>NUCLEOTIDE SEQUENCE [LARGE SCALE GENOMIC DNA]</scope>
    <source>
        <strain evidence="2">HAMBI 2971</strain>
    </source>
</reference>
<protein>
    <submittedName>
        <fullName evidence="1">Uncharacterized protein</fullName>
    </submittedName>
</protein>
<accession>A0A1C3WD71</accession>